<dbReference type="Proteomes" id="UP000017668">
    <property type="component" value="Unassembled WGS sequence"/>
</dbReference>
<reference evidence="1 2" key="1">
    <citation type="journal article" date="2013" name="Genome Announc.">
        <title>Genome Sequence of Rhizobium lupini HPC(L) Isolated from Saline Desert Soil, Kutch (Gujarat).</title>
        <authorList>
            <person name="Agarwal L."/>
            <person name="Purohit H.J."/>
        </authorList>
    </citation>
    <scope>NUCLEOTIDE SEQUENCE [LARGE SCALE GENOMIC DNA]</scope>
    <source>
        <strain evidence="2">HPC(L)</strain>
    </source>
</reference>
<comment type="caution">
    <text evidence="1">The sequence shown here is derived from an EMBL/GenBank/DDBJ whole genome shotgun (WGS) entry which is preliminary data.</text>
</comment>
<name>A0ABN0HIN5_RHILU</name>
<gene>
    <name evidence="1" type="ORF">C241_19512</name>
</gene>
<evidence type="ECO:0008006" key="3">
    <source>
        <dbReference type="Google" id="ProtNLM"/>
    </source>
</evidence>
<dbReference type="EMBL" id="AMQQ01000029">
    <property type="protein sequence ID" value="EKJ94387.1"/>
    <property type="molecule type" value="Genomic_DNA"/>
</dbReference>
<sequence length="153" mass="17566">MRRLWGVVMRPELIETARRLSVGEARGFRGRDGLIDLERNGAHWFIFREPDDLVYFRPDTGEIALWNGRAFALGAEQIGYATTFSLDAGLKIVSSVERWLECRGAALFVLDWSRAFMMLQTCPRLQIDESIRSKYNQAMRPTRMPAVRTALGR</sequence>
<organism evidence="1 2">
    <name type="scientific">Bradyrhizobium lupini HPC(L)</name>
    <dbReference type="NCBI Taxonomy" id="1229491"/>
    <lineage>
        <taxon>Bacteria</taxon>
        <taxon>Pseudomonadati</taxon>
        <taxon>Pseudomonadota</taxon>
        <taxon>Alphaproteobacteria</taxon>
        <taxon>Hyphomicrobiales</taxon>
        <taxon>Nitrobacteraceae</taxon>
        <taxon>Bradyrhizobium</taxon>
    </lineage>
</organism>
<evidence type="ECO:0000313" key="2">
    <source>
        <dbReference type="Proteomes" id="UP000017668"/>
    </source>
</evidence>
<keyword evidence="2" id="KW-1185">Reference proteome</keyword>
<protein>
    <recommendedName>
        <fullName evidence="3">Immunity protein 63 domain-containing protein</fullName>
    </recommendedName>
</protein>
<accession>A0ABN0HIN5</accession>
<proteinExistence type="predicted"/>
<evidence type="ECO:0000313" key="1">
    <source>
        <dbReference type="EMBL" id="EKJ94387.1"/>
    </source>
</evidence>